<evidence type="ECO:0000256" key="9">
    <source>
        <dbReference type="SAM" id="SignalP"/>
    </source>
</evidence>
<keyword evidence="4 8" id="KW-0812">Transmembrane</keyword>
<feature type="transmembrane region" description="Helical" evidence="8">
    <location>
        <begin position="284"/>
        <end position="305"/>
    </location>
</feature>
<evidence type="ECO:0000256" key="1">
    <source>
        <dbReference type="ARBA" id="ARBA00004155"/>
    </source>
</evidence>
<keyword evidence="9" id="KW-0732">Signal</keyword>
<evidence type="ECO:0000256" key="4">
    <source>
        <dbReference type="ARBA" id="ARBA00022692"/>
    </source>
</evidence>
<evidence type="ECO:0000313" key="10">
    <source>
        <dbReference type="EMBL" id="RHY79838.1"/>
    </source>
</evidence>
<dbReference type="AlphaFoldDB" id="A0A397EDW9"/>
<feature type="transmembrane region" description="Helical" evidence="8">
    <location>
        <begin position="118"/>
        <end position="138"/>
    </location>
</feature>
<dbReference type="Proteomes" id="UP000266196">
    <property type="component" value="Unassembled WGS sequence"/>
</dbReference>
<evidence type="ECO:0000256" key="3">
    <source>
        <dbReference type="ARBA" id="ARBA00022448"/>
    </source>
</evidence>
<sequence length="424" mass="45242">MLVPHETHIKPLVLLLASLLNFGGCYCYDNPSALKSQLTQHFSGSNLLYSVYSVPNMVLPLFGGVLTDKFGPRYVLVATTSLMLLAFANGVILSVMRLGTTVNNHVSPKVAQVSSVSTAVWVGAGVCAVSVVASLLLLPIDARAEQQIHDDVLTDQENDQELQVKANLGLRDAATFRHSFQSTAVPPSTTHCPPSPPFAFPLPQLSSTCRATNQFNCSKLPPYVDETAINCDEVGWRDGPFTHSYCTAKFHAQAQAAIPLTFAPLLMAVLAPLFGYFIDHVGCRAVLATATMAALAIAHALLGFTTVTPFVPLALQAMAVCLFLSALWPANFGLAVVPMVVVVEFNAMHKYIPFVHELFVGFSVLGVVIGGVLVGVDVRSGGALHAASMRVYAPPQVRPQLDKVPLLHLPKPVKGYGTSSVAVS</sequence>
<dbReference type="SUPFAM" id="SSF103473">
    <property type="entry name" value="MFS general substrate transporter"/>
    <property type="match status" value="2"/>
</dbReference>
<evidence type="ECO:0000256" key="7">
    <source>
        <dbReference type="ARBA" id="ARBA00023228"/>
    </source>
</evidence>
<evidence type="ECO:0000256" key="5">
    <source>
        <dbReference type="ARBA" id="ARBA00022989"/>
    </source>
</evidence>
<reference evidence="12 13" key="1">
    <citation type="submission" date="2018-08" db="EMBL/GenBank/DDBJ databases">
        <title>Aphanomyces genome sequencing and annotation.</title>
        <authorList>
            <person name="Minardi D."/>
            <person name="Oidtmann B."/>
            <person name="Van Der Giezen M."/>
            <person name="Studholme D.J."/>
        </authorList>
    </citation>
    <scope>NUCLEOTIDE SEQUENCE [LARGE SCALE GENOMIC DNA]</scope>
    <source>
        <strain evidence="10 12">197901</strain>
        <strain evidence="11 13">FDL457</strain>
    </source>
</reference>
<keyword evidence="6 8" id="KW-0472">Membrane</keyword>
<comment type="similarity">
    <text evidence="2">Belongs to the major facilitator superfamily.</text>
</comment>
<dbReference type="PANTHER" id="PTHR23512:SF3">
    <property type="entry name" value="MAJOR FACILITATOR SUPERFAMILY DOMAIN-CONTAINING PROTEIN 1"/>
    <property type="match status" value="1"/>
</dbReference>
<evidence type="ECO:0000256" key="2">
    <source>
        <dbReference type="ARBA" id="ARBA00008335"/>
    </source>
</evidence>
<comment type="caution">
    <text evidence="10">The sequence shown here is derived from an EMBL/GenBank/DDBJ whole genome shotgun (WGS) entry which is preliminary data.</text>
</comment>
<dbReference type="EMBL" id="QUTE01023703">
    <property type="protein sequence ID" value="RHY79838.1"/>
    <property type="molecule type" value="Genomic_DNA"/>
</dbReference>
<evidence type="ECO:0000313" key="12">
    <source>
        <dbReference type="Proteomes" id="UP000266196"/>
    </source>
</evidence>
<dbReference type="EMBL" id="QUTF01020779">
    <property type="protein sequence ID" value="RHY95475.1"/>
    <property type="molecule type" value="Genomic_DNA"/>
</dbReference>
<dbReference type="GO" id="GO:0005765">
    <property type="term" value="C:lysosomal membrane"/>
    <property type="evidence" value="ECO:0007669"/>
    <property type="project" value="UniProtKB-SubCell"/>
</dbReference>
<protein>
    <recommendedName>
        <fullName evidence="14">Major facilitator superfamily (MFS) profile domain-containing protein</fullName>
    </recommendedName>
</protein>
<keyword evidence="5 8" id="KW-1133">Transmembrane helix</keyword>
<dbReference type="VEuPathDB" id="FungiDB:H257_02960"/>
<feature type="signal peptide" evidence="9">
    <location>
        <begin position="1"/>
        <end position="27"/>
    </location>
</feature>
<evidence type="ECO:0000313" key="13">
    <source>
        <dbReference type="Proteomes" id="UP000286510"/>
    </source>
</evidence>
<comment type="subcellular location">
    <subcellularLocation>
        <location evidence="1">Lysosome membrane</location>
        <topology evidence="1">Multi-pass membrane protein</topology>
    </subcellularLocation>
</comment>
<proteinExistence type="inferred from homology"/>
<accession>A0A397EDW9</accession>
<evidence type="ECO:0000256" key="8">
    <source>
        <dbReference type="SAM" id="Phobius"/>
    </source>
</evidence>
<feature type="chain" id="PRO_5036334711" description="Major facilitator superfamily (MFS) profile domain-containing protein" evidence="9">
    <location>
        <begin position="28"/>
        <end position="424"/>
    </location>
</feature>
<feature type="transmembrane region" description="Helical" evidence="8">
    <location>
        <begin position="47"/>
        <end position="67"/>
    </location>
</feature>
<feature type="transmembrane region" description="Helical" evidence="8">
    <location>
        <begin position="354"/>
        <end position="376"/>
    </location>
</feature>
<gene>
    <name evidence="11" type="ORF">DYB26_002571</name>
    <name evidence="10" type="ORF">DYB31_004529</name>
</gene>
<organism evidence="10 12">
    <name type="scientific">Aphanomyces astaci</name>
    <name type="common">Crayfish plague agent</name>
    <dbReference type="NCBI Taxonomy" id="112090"/>
    <lineage>
        <taxon>Eukaryota</taxon>
        <taxon>Sar</taxon>
        <taxon>Stramenopiles</taxon>
        <taxon>Oomycota</taxon>
        <taxon>Saprolegniomycetes</taxon>
        <taxon>Saprolegniales</taxon>
        <taxon>Verrucalvaceae</taxon>
        <taxon>Aphanomyces</taxon>
    </lineage>
</organism>
<feature type="transmembrane region" description="Helical" evidence="8">
    <location>
        <begin position="74"/>
        <end position="98"/>
    </location>
</feature>
<evidence type="ECO:0000256" key="6">
    <source>
        <dbReference type="ARBA" id="ARBA00023136"/>
    </source>
</evidence>
<dbReference type="InterPro" id="IPR052187">
    <property type="entry name" value="MFSD1"/>
</dbReference>
<feature type="transmembrane region" description="Helical" evidence="8">
    <location>
        <begin position="257"/>
        <end position="278"/>
    </location>
</feature>
<dbReference type="Proteomes" id="UP000286510">
    <property type="component" value="Unassembled WGS sequence"/>
</dbReference>
<keyword evidence="7" id="KW-0458">Lysosome</keyword>
<evidence type="ECO:0008006" key="14">
    <source>
        <dbReference type="Google" id="ProtNLM"/>
    </source>
</evidence>
<dbReference type="InterPro" id="IPR036259">
    <property type="entry name" value="MFS_trans_sf"/>
</dbReference>
<feature type="transmembrane region" description="Helical" evidence="8">
    <location>
        <begin position="317"/>
        <end position="342"/>
    </location>
</feature>
<dbReference type="PANTHER" id="PTHR23512">
    <property type="entry name" value="MAJOR FACILITATOR SUPERFAMILY DOMAIN-CONTAINING PROTEIN 1"/>
    <property type="match status" value="1"/>
</dbReference>
<evidence type="ECO:0000313" key="11">
    <source>
        <dbReference type="EMBL" id="RHY95475.1"/>
    </source>
</evidence>
<name>A0A397EDW9_APHAT</name>
<keyword evidence="3" id="KW-0813">Transport</keyword>
<dbReference type="Gene3D" id="1.20.1250.20">
    <property type="entry name" value="MFS general substrate transporter like domains"/>
    <property type="match status" value="2"/>
</dbReference>